<reference evidence="1 2" key="2">
    <citation type="journal article" date="2006" name="J. Microbiol. Methods">
        <title>Genomic flank-sequencing of plasposon insertion sites for rapid identification of functional genes.</title>
        <authorList>
            <person name="Leveau J.H."/>
            <person name="Gerards S."/>
            <person name="Fritsche K."/>
            <person name="Zondag G."/>
            <person name="van Veen J.A."/>
        </authorList>
    </citation>
    <scope>NUCLEOTIDE SEQUENCE [LARGE SCALE GENOMIC DNA]</scope>
    <source>
        <strain evidence="1 2">Ter331</strain>
    </source>
</reference>
<sequence>MPVGFVGLCVLLVGKFVGQVLPALAGREVVEFFRRFQHDQFVILQTKVAVAEIRADITGPAQLGQDLGDQHLVFIQTLLADRRGEIDIDVDDAVAFVEDADCFYVMATAGSVGDAEWPAELDIGFAVHSRRIHQMPLNLIPGLSSEQLHRA</sequence>
<dbReference type="HOGENOM" id="CLU_1728249_0_0_4"/>
<reference evidence="1 2" key="5">
    <citation type="journal article" date="2011" name="ISME J.">
        <title>Dual transcriptional profiling of a bacterial/fungal confrontation: Collimonas fungivorans versus Aspergillus niger.</title>
        <authorList>
            <person name="Mela F."/>
            <person name="Fritsche K."/>
            <person name="de Boer W."/>
            <person name="van Veen J.A."/>
            <person name="de Graaff L.H."/>
            <person name="van den Berg M."/>
            <person name="Leveau J.H."/>
        </authorList>
    </citation>
    <scope>NUCLEOTIDE SEQUENCE [LARGE SCALE GENOMIC DNA]</scope>
    <source>
        <strain evidence="1 2">Ter331</strain>
    </source>
</reference>
<proteinExistence type="predicted"/>
<organism evidence="1 2">
    <name type="scientific">Collimonas fungivorans (strain Ter331)</name>
    <dbReference type="NCBI Taxonomy" id="1005048"/>
    <lineage>
        <taxon>Bacteria</taxon>
        <taxon>Pseudomonadati</taxon>
        <taxon>Pseudomonadota</taxon>
        <taxon>Betaproteobacteria</taxon>
        <taxon>Burkholderiales</taxon>
        <taxon>Oxalobacteraceae</taxon>
        <taxon>Collimonas</taxon>
    </lineage>
</organism>
<name>G0A8J8_COLFT</name>
<reference evidence="1 2" key="3">
    <citation type="journal article" date="2008" name="FEMS Microbiol. Ecol.">
        <title>Identification and characterization of genes underlying chitinolysis in Collimonas fungivorans Ter331.</title>
        <authorList>
            <person name="Fritsche K."/>
            <person name="de Boer W."/>
            <person name="Gerards S."/>
            <person name="van den Berg M."/>
            <person name="van Veen J.A."/>
            <person name="Leveau J.H."/>
        </authorList>
    </citation>
    <scope>NUCLEOTIDE SEQUENCE [LARGE SCALE GENOMIC DNA]</scope>
    <source>
        <strain evidence="1 2">Ter331</strain>
    </source>
</reference>
<evidence type="ECO:0000313" key="2">
    <source>
        <dbReference type="Proteomes" id="UP000008392"/>
    </source>
</evidence>
<dbReference type="EMBL" id="CP002745">
    <property type="protein sequence ID" value="AEK61471.1"/>
    <property type="molecule type" value="Genomic_DNA"/>
</dbReference>
<evidence type="ECO:0000313" key="1">
    <source>
        <dbReference type="EMBL" id="AEK61471.1"/>
    </source>
</evidence>
<dbReference type="AlphaFoldDB" id="G0A8J8"/>
<gene>
    <name evidence="1" type="ordered locus">CFU_1639</name>
</gene>
<reference evidence="1 2" key="1">
    <citation type="journal article" date="2004" name="Environ. Microbiol.">
        <title>Phylogeny-function analysis of (meta)genomic libraries: screening for expression of ribosomal RNA genes by large-insert library fluorescent in situ hybridization (LIL-FISH).</title>
        <authorList>
            <person name="Leveau J.H."/>
            <person name="Gerards S."/>
            <person name="de Boer W."/>
            <person name="van Veen J.A."/>
        </authorList>
    </citation>
    <scope>NUCLEOTIDE SEQUENCE [LARGE SCALE GENOMIC DNA]</scope>
    <source>
        <strain evidence="1 2">Ter331</strain>
    </source>
</reference>
<dbReference type="Proteomes" id="UP000008392">
    <property type="component" value="Chromosome"/>
</dbReference>
<keyword evidence="2" id="KW-1185">Reference proteome</keyword>
<reference evidence="1 2" key="4">
    <citation type="journal article" date="2010" name="Environ. Microbiol.">
        <title>The bacterial genus Collimonas: mycophagy, weathering and other adaptive solutions to life in oligotrophic soil environments.</title>
        <authorList>
            <person name="Leveau J.H."/>
            <person name="Uroz S."/>
            <person name="de Boer W."/>
        </authorList>
    </citation>
    <scope>NUCLEOTIDE SEQUENCE [LARGE SCALE GENOMIC DNA]</scope>
    <source>
        <strain evidence="1 2">Ter331</strain>
    </source>
</reference>
<accession>G0A8J8</accession>
<dbReference type="KEGG" id="cfu:CFU_1639"/>
<reference evidence="2" key="6">
    <citation type="submission" date="2011-05" db="EMBL/GenBank/DDBJ databases">
        <title>Complete sequence of Collimonas fungivorans Ter331.</title>
        <authorList>
            <person name="Leveau J.H."/>
        </authorList>
    </citation>
    <scope>NUCLEOTIDE SEQUENCE [LARGE SCALE GENOMIC DNA]</scope>
    <source>
        <strain evidence="2">Ter331</strain>
    </source>
</reference>
<dbReference type="STRING" id="1005048.CFU_1639"/>
<protein>
    <submittedName>
        <fullName evidence="1">Uncharacterized protein</fullName>
    </submittedName>
</protein>